<dbReference type="RefSeq" id="WP_046281043.1">
    <property type="nucleotide sequence ID" value="NZ_LATL02000159.1"/>
</dbReference>
<feature type="domain" description="DUF3854" evidence="1">
    <location>
        <begin position="168"/>
        <end position="267"/>
    </location>
</feature>
<evidence type="ECO:0000313" key="3">
    <source>
        <dbReference type="Proteomes" id="UP000033607"/>
    </source>
</evidence>
<proteinExistence type="predicted"/>
<dbReference type="AlphaFoldDB" id="A0A0F5YAW5"/>
<dbReference type="Pfam" id="PF12965">
    <property type="entry name" value="DUF3854"/>
    <property type="match status" value="1"/>
</dbReference>
<protein>
    <recommendedName>
        <fullName evidence="1">DUF3854 domain-containing protein</fullName>
    </recommendedName>
</protein>
<evidence type="ECO:0000313" key="2">
    <source>
        <dbReference type="EMBL" id="KKD35752.1"/>
    </source>
</evidence>
<accession>A0A0F5YAW5</accession>
<name>A0A0F5YAW5_9CYAN</name>
<evidence type="ECO:0000259" key="1">
    <source>
        <dbReference type="Pfam" id="PF12965"/>
    </source>
</evidence>
<organism evidence="2 3">
    <name type="scientific">Limnoraphis robusta CS-951</name>
    <dbReference type="NCBI Taxonomy" id="1637645"/>
    <lineage>
        <taxon>Bacteria</taxon>
        <taxon>Bacillati</taxon>
        <taxon>Cyanobacteriota</taxon>
        <taxon>Cyanophyceae</taxon>
        <taxon>Oscillatoriophycideae</taxon>
        <taxon>Oscillatoriales</taxon>
        <taxon>Sirenicapillariaceae</taxon>
        <taxon>Limnoraphis</taxon>
    </lineage>
</organism>
<sequence length="268" mass="30311">MNLLIKLETVDVRVQGKVWKHYRIEPHILTSAPPKDWLKQMQVTENTLTQVAEVNLNKYLDDWVNESGVNLGIALLNIEGLTAEEANERLGRKNPIKKVKTGGWWCGGVNWRNGQPMGNRFGQFKPEIKHIDPTTDKEGLKYLSASGVGADALFLKMPDQNGAVDKDYWKRVYEDKSQIINWTEGGKKAGSGLTIDIPTIAVFGVWNFISGGELNHEVEIWLKRGGFQFLSFDSDYVDKPSCREAIKRFCQEAKKLGTTIKIVTWDSK</sequence>
<dbReference type="OrthoDB" id="472901at2"/>
<dbReference type="InterPro" id="IPR024385">
    <property type="entry name" value="DUF3854"/>
</dbReference>
<reference evidence="2 3" key="1">
    <citation type="submission" date="2015-06" db="EMBL/GenBank/DDBJ databases">
        <title>Draft genome assembly of filamentous brackish cyanobacterium Limnoraphis robusta strain CS-951.</title>
        <authorList>
            <person name="Willis A."/>
            <person name="Parks M."/>
            <person name="Burford M.A."/>
        </authorList>
    </citation>
    <scope>NUCLEOTIDE SEQUENCE [LARGE SCALE GENOMIC DNA]</scope>
    <source>
        <strain evidence="2 3">CS-951</strain>
    </source>
</reference>
<gene>
    <name evidence="2" type="ORF">WN50_23565</name>
</gene>
<dbReference type="EMBL" id="LATL02000159">
    <property type="protein sequence ID" value="KKD35752.1"/>
    <property type="molecule type" value="Genomic_DNA"/>
</dbReference>
<comment type="caution">
    <text evidence="2">The sequence shown here is derived from an EMBL/GenBank/DDBJ whole genome shotgun (WGS) entry which is preliminary data.</text>
</comment>
<dbReference type="Proteomes" id="UP000033607">
    <property type="component" value="Unassembled WGS sequence"/>
</dbReference>